<dbReference type="STRING" id="337451.A0A3S3M8T8"/>
<keyword evidence="5" id="KW-0256">Endoplasmic reticulum</keyword>
<dbReference type="InterPro" id="IPR019150">
    <property type="entry name" value="Vesicle_transport_protein_Use1"/>
</dbReference>
<feature type="transmembrane region" description="Helical" evidence="11">
    <location>
        <begin position="244"/>
        <end position="263"/>
    </location>
</feature>
<protein>
    <submittedName>
        <fullName evidence="12">Vesicle transport protein USE1</fullName>
    </submittedName>
</protein>
<organism evidence="12 13">
    <name type="scientific">Cinnamomum micranthum f. kanehirae</name>
    <dbReference type="NCBI Taxonomy" id="337451"/>
    <lineage>
        <taxon>Eukaryota</taxon>
        <taxon>Viridiplantae</taxon>
        <taxon>Streptophyta</taxon>
        <taxon>Embryophyta</taxon>
        <taxon>Tracheophyta</taxon>
        <taxon>Spermatophyta</taxon>
        <taxon>Magnoliopsida</taxon>
        <taxon>Magnoliidae</taxon>
        <taxon>Laurales</taxon>
        <taxon>Lauraceae</taxon>
        <taxon>Cinnamomum</taxon>
    </lineage>
</organism>
<feature type="region of interest" description="Disordered" evidence="10">
    <location>
        <begin position="116"/>
        <end position="136"/>
    </location>
</feature>
<evidence type="ECO:0000313" key="12">
    <source>
        <dbReference type="EMBL" id="RWR75262.1"/>
    </source>
</evidence>
<name>A0A3S3M8T8_9MAGN</name>
<evidence type="ECO:0000256" key="9">
    <source>
        <dbReference type="ARBA" id="ARBA00023136"/>
    </source>
</evidence>
<keyword evidence="3" id="KW-0813">Transport</keyword>
<evidence type="ECO:0000256" key="6">
    <source>
        <dbReference type="ARBA" id="ARBA00022892"/>
    </source>
</evidence>
<dbReference type="Pfam" id="PF09753">
    <property type="entry name" value="Use1"/>
    <property type="match status" value="1"/>
</dbReference>
<evidence type="ECO:0000256" key="1">
    <source>
        <dbReference type="ARBA" id="ARBA00004163"/>
    </source>
</evidence>
<dbReference type="PANTHER" id="PTHR13050">
    <property type="entry name" value="USE1-LIKE PROTEIN"/>
    <property type="match status" value="1"/>
</dbReference>
<keyword evidence="8 11" id="KW-1133">Transmembrane helix</keyword>
<dbReference type="CDD" id="cd15860">
    <property type="entry name" value="SNARE_USE1"/>
    <property type="match status" value="1"/>
</dbReference>
<feature type="compositionally biased region" description="Polar residues" evidence="10">
    <location>
        <begin position="120"/>
        <end position="132"/>
    </location>
</feature>
<evidence type="ECO:0000256" key="5">
    <source>
        <dbReference type="ARBA" id="ARBA00022824"/>
    </source>
</evidence>
<evidence type="ECO:0000256" key="3">
    <source>
        <dbReference type="ARBA" id="ARBA00022448"/>
    </source>
</evidence>
<dbReference type="GO" id="GO:0006890">
    <property type="term" value="P:retrograde vesicle-mediated transport, Golgi to endoplasmic reticulum"/>
    <property type="evidence" value="ECO:0007669"/>
    <property type="project" value="TreeGrafter"/>
</dbReference>
<evidence type="ECO:0000256" key="7">
    <source>
        <dbReference type="ARBA" id="ARBA00022927"/>
    </source>
</evidence>
<comment type="subcellular location">
    <subcellularLocation>
        <location evidence="1">Endoplasmic reticulum membrane</location>
        <topology evidence="1">Single-pass type IV membrane protein</topology>
    </subcellularLocation>
</comment>
<evidence type="ECO:0000256" key="10">
    <source>
        <dbReference type="SAM" id="MobiDB-lite"/>
    </source>
</evidence>
<dbReference type="PANTHER" id="PTHR13050:SF7">
    <property type="entry name" value="VESICLE TRANSPORT PROTEIN USE1"/>
    <property type="match status" value="1"/>
</dbReference>
<keyword evidence="13" id="KW-1185">Reference proteome</keyword>
<evidence type="ECO:0000256" key="11">
    <source>
        <dbReference type="SAM" id="Phobius"/>
    </source>
</evidence>
<dbReference type="GO" id="GO:0005484">
    <property type="term" value="F:SNAP receptor activity"/>
    <property type="evidence" value="ECO:0007669"/>
    <property type="project" value="TreeGrafter"/>
</dbReference>
<dbReference type="AlphaFoldDB" id="A0A3S3M8T8"/>
<gene>
    <name evidence="12" type="ORF">CKAN_00363800</name>
</gene>
<keyword evidence="6" id="KW-0931">ER-Golgi transport</keyword>
<evidence type="ECO:0000256" key="4">
    <source>
        <dbReference type="ARBA" id="ARBA00022692"/>
    </source>
</evidence>
<keyword evidence="9 11" id="KW-0472">Membrane</keyword>
<dbReference type="GO" id="GO:0031201">
    <property type="term" value="C:SNARE complex"/>
    <property type="evidence" value="ECO:0007669"/>
    <property type="project" value="TreeGrafter"/>
</dbReference>
<evidence type="ECO:0000256" key="2">
    <source>
        <dbReference type="ARBA" id="ARBA00007891"/>
    </source>
</evidence>
<dbReference type="OrthoDB" id="4506189at2759"/>
<comment type="similarity">
    <text evidence="2">Belongs to the USE1 family.</text>
</comment>
<evidence type="ECO:0000256" key="8">
    <source>
        <dbReference type="ARBA" id="ARBA00022989"/>
    </source>
</evidence>
<dbReference type="GO" id="GO:0015031">
    <property type="term" value="P:protein transport"/>
    <property type="evidence" value="ECO:0007669"/>
    <property type="project" value="UniProtKB-KW"/>
</dbReference>
<keyword evidence="4 11" id="KW-0812">Transmembrane</keyword>
<keyword evidence="7" id="KW-0653">Protein transport</keyword>
<proteinExistence type="inferred from homology"/>
<reference evidence="12 13" key="1">
    <citation type="journal article" date="2019" name="Nat. Plants">
        <title>Stout camphor tree genome fills gaps in understanding of flowering plant genome evolution.</title>
        <authorList>
            <person name="Chaw S.M."/>
            <person name="Liu Y.C."/>
            <person name="Wu Y.W."/>
            <person name="Wang H.Y."/>
            <person name="Lin C.I."/>
            <person name="Wu C.S."/>
            <person name="Ke H.M."/>
            <person name="Chang L.Y."/>
            <person name="Hsu C.Y."/>
            <person name="Yang H.T."/>
            <person name="Sudianto E."/>
            <person name="Hsu M.H."/>
            <person name="Wu K.P."/>
            <person name="Wang L.N."/>
            <person name="Leebens-Mack J.H."/>
            <person name="Tsai I.J."/>
        </authorList>
    </citation>
    <scope>NUCLEOTIDE SEQUENCE [LARGE SCALE GENOMIC DNA]</scope>
    <source>
        <strain evidence="13">cv. Chaw 1501</strain>
        <tissue evidence="12">Young leaves</tissue>
    </source>
</reference>
<accession>A0A3S3M8T8</accession>
<dbReference type="Proteomes" id="UP000283530">
    <property type="component" value="Unassembled WGS sequence"/>
</dbReference>
<dbReference type="EMBL" id="QPKB01000002">
    <property type="protein sequence ID" value="RWR75262.1"/>
    <property type="molecule type" value="Genomic_DNA"/>
</dbReference>
<evidence type="ECO:0000313" key="13">
    <source>
        <dbReference type="Proteomes" id="UP000283530"/>
    </source>
</evidence>
<dbReference type="GO" id="GO:0005789">
    <property type="term" value="C:endoplasmic reticulum membrane"/>
    <property type="evidence" value="ECO:0007669"/>
    <property type="project" value="UniProtKB-SubCell"/>
</dbReference>
<comment type="caution">
    <text evidence="12">The sequence shown here is derived from an EMBL/GenBank/DDBJ whole genome shotgun (WGS) entry which is preliminary data.</text>
</comment>
<sequence length="266" mass="29481">MRAGVIRSTAEMISRNPQKPKFLYFEMGFSKTEVNLRRLLAAAPQQQNKAKLIHYVATLRDQLEQLAGETTPEFPQRISKAKVNDFSEKIEALAARIADPPPFLLGSVKTSCGTCDDGSPRTTEVTCHSPTSPGLRRRFAPRTEVEDRTHEMAKSTPSSPNKLDPSVQAHIEKHRELQEDLTDEMVGLAKQLKESSLVMNQSLQDTGKILDSTERAIEQSLAGTGHANVRAKDVYSGSIKTTCITLVAIFTVTFIFVMVVLLIRLT</sequence>